<proteinExistence type="predicted"/>
<accession>A0A6L5YKN1</accession>
<evidence type="ECO:0000313" key="2">
    <source>
        <dbReference type="Proteomes" id="UP000476055"/>
    </source>
</evidence>
<sequence>MKNVRREEKAIKDLLYEQLIKREHWLRDLKQNLETSIQNAPSGNLKIINCRGVEQYYLDSAETRTSYPNGKYLRKSDFELAGKLAQRNYDEKLLSEVEKQLKNIQNIIKKYEKQEIVQVEELYSVYDRMSPSRKKMVDSRIMSDKEYVNQWSAQIYSGKDFEEGQAEIYTEKKERVRSKSEKIIADMLYHKNIPYKYECPVTLKGLGMIYPDFTCLRLTDRKTILWEHLGMMTDPIYCQKAMKKIDIYSKNGFIQGRDIIYTFESEKYSLNTMSVENLISQIFST</sequence>
<dbReference type="Proteomes" id="UP000476055">
    <property type="component" value="Unassembled WGS sequence"/>
</dbReference>
<reference evidence="1 2" key="1">
    <citation type="submission" date="2019-08" db="EMBL/GenBank/DDBJ databases">
        <title>In-depth cultivation of the pig gut microbiome towards novel bacterial diversity and tailored functional studies.</title>
        <authorList>
            <person name="Wylensek D."/>
            <person name="Hitch T.C.A."/>
            <person name="Clavel T."/>
        </authorList>
    </citation>
    <scope>NUCLEOTIDE SEQUENCE [LARGE SCALE GENOMIC DNA]</scope>
    <source>
        <strain evidence="1 2">WCA3-601-WT-6H</strain>
    </source>
</reference>
<keyword evidence="2" id="KW-1185">Reference proteome</keyword>
<dbReference type="EMBL" id="VUMU01000012">
    <property type="protein sequence ID" value="MST58523.1"/>
    <property type="molecule type" value="Genomic_DNA"/>
</dbReference>
<gene>
    <name evidence="1" type="ORF">FYJ59_09800</name>
</gene>
<organism evidence="1 2">
    <name type="scientific">Waltera intestinalis</name>
    <dbReference type="NCBI Taxonomy" id="2606635"/>
    <lineage>
        <taxon>Bacteria</taxon>
        <taxon>Bacillati</taxon>
        <taxon>Bacillota</taxon>
        <taxon>Clostridia</taxon>
        <taxon>Lachnospirales</taxon>
        <taxon>Lachnospiraceae</taxon>
        <taxon>Waltera</taxon>
    </lineage>
</organism>
<name>A0A6L5YKN1_9FIRM</name>
<evidence type="ECO:0000313" key="1">
    <source>
        <dbReference type="EMBL" id="MST58523.1"/>
    </source>
</evidence>
<dbReference type="AlphaFoldDB" id="A0A6L5YKN1"/>
<dbReference type="RefSeq" id="WP_154496684.1">
    <property type="nucleotide sequence ID" value="NZ_VUMU01000012.1"/>
</dbReference>
<protein>
    <submittedName>
        <fullName evidence="1">Uncharacterized protein</fullName>
    </submittedName>
</protein>
<comment type="caution">
    <text evidence="1">The sequence shown here is derived from an EMBL/GenBank/DDBJ whole genome shotgun (WGS) entry which is preliminary data.</text>
</comment>